<evidence type="ECO:0000256" key="1">
    <source>
        <dbReference type="ARBA" id="ARBA00004571"/>
    </source>
</evidence>
<evidence type="ECO:0000313" key="17">
    <source>
        <dbReference type="Proteomes" id="UP001331691"/>
    </source>
</evidence>
<sequence length="703" mass="77476">MKIITVRSVALPALLLPLVFSPFSWANDEQTLIVTAAPQAVSELDTPAAVSVVDGEDMRHAAPQVNLSESLGAVPGLQVQNRQNYAQDLQLSIRGFGSRSTFGVRGIRLYVDGIPATMPDGQGQTSNIDIGSIDHVDVLRGPFSALYGNASGGVVNVTTQTGKQPTTIEANSYYGSYGTWHYGMKASGAVGDGTHAGDVDYTVSTNRFTTHGYRDHSAARKNLANAKLGVRINDVSKLTLLFNTVDIKANDPGGLTKSEMDADRQQSPRGDQYNMRKSVKQTQAGLRYERQLSEQDDLSVMMYAGERQTTQYQSIPYAPQQKPSHSGGVIDLDRHYQGIDTRWTHRGELLIPVTFTTGLNYENMNEKRRGYENYVMNGSTPEFGEKGNLRRKERNLMWNLDPYLQTQWQLTEKLTLDAGVRYSSVWFDSNDHYVTTGNGDSSGDTSYHEWLPAGSLKYAITDAWNVYASVGRGFETPTISELSYRSGTANGLNLDLKPATNETYEIGSKTRIGNGLLSAALFQTNTTNEIVTDSNTDSRASYKNAGKTRRQGAELAIDQQFAENWRAKAAWTWLNATYRTDVCGDGSCNGNRIPGIARNMGFASLGYEPESGWYAGADVHYMGDIMANDANTARAPSWTVVGLNTGYKFNLSNWTLDVFGRVDNLFDREYVGSVIVNESNGRYYEPAPGRNYGVGVNVAWRFE</sequence>
<dbReference type="InterPro" id="IPR039426">
    <property type="entry name" value="TonB-dep_rcpt-like"/>
</dbReference>
<comment type="similarity">
    <text evidence="2 10 11">Belongs to the TonB-dependent receptor family.</text>
</comment>
<proteinExistence type="inferred from homology"/>
<evidence type="ECO:0000259" key="14">
    <source>
        <dbReference type="Pfam" id="PF00593"/>
    </source>
</evidence>
<evidence type="ECO:0000256" key="4">
    <source>
        <dbReference type="ARBA" id="ARBA00022452"/>
    </source>
</evidence>
<dbReference type="Pfam" id="PF07715">
    <property type="entry name" value="Plug"/>
    <property type="match status" value="1"/>
</dbReference>
<evidence type="ECO:0000313" key="16">
    <source>
        <dbReference type="EMBL" id="MEE9653607.1"/>
    </source>
</evidence>
<accession>A0AB35XA07</accession>
<dbReference type="NCBIfam" id="NF041535">
    <property type="entry name" value="TonB_rec_PqqU"/>
    <property type="match status" value="1"/>
</dbReference>
<dbReference type="Gene3D" id="2.170.130.10">
    <property type="entry name" value="TonB-dependent receptor, plug domain"/>
    <property type="match status" value="1"/>
</dbReference>
<name>A0AB35XA07_9ENTR</name>
<dbReference type="PANTHER" id="PTHR30069:SF28">
    <property type="entry name" value="TONB-DEPENDENT RECEPTOR YNCD-RELATED"/>
    <property type="match status" value="1"/>
</dbReference>
<feature type="chain" id="PRO_5044287197" evidence="13">
    <location>
        <begin position="27"/>
        <end position="703"/>
    </location>
</feature>
<keyword evidence="7 10" id="KW-0472">Membrane</keyword>
<dbReference type="NCBIfam" id="TIGR01783">
    <property type="entry name" value="TonB-siderophor"/>
    <property type="match status" value="1"/>
</dbReference>
<dbReference type="RefSeq" id="WP_331387855.1">
    <property type="nucleotide sequence ID" value="NZ_JAZKKV010000001.1"/>
</dbReference>
<dbReference type="EMBL" id="JAZKKV010000001">
    <property type="protein sequence ID" value="MEE9653607.1"/>
    <property type="molecule type" value="Genomic_DNA"/>
</dbReference>
<dbReference type="InterPro" id="IPR000531">
    <property type="entry name" value="Beta-barrel_TonB"/>
</dbReference>
<feature type="domain" description="TonB-dependent receptor plug" evidence="15">
    <location>
        <begin position="44"/>
        <end position="154"/>
    </location>
</feature>
<dbReference type="SUPFAM" id="SSF56935">
    <property type="entry name" value="Porins"/>
    <property type="match status" value="1"/>
</dbReference>
<organism evidence="16 17">
    <name type="scientific">Kluyvera ascorbata</name>
    <dbReference type="NCBI Taxonomy" id="51288"/>
    <lineage>
        <taxon>Bacteria</taxon>
        <taxon>Pseudomonadati</taxon>
        <taxon>Pseudomonadota</taxon>
        <taxon>Gammaproteobacteria</taxon>
        <taxon>Enterobacterales</taxon>
        <taxon>Enterobacteriaceae</taxon>
        <taxon>Kluyvera</taxon>
    </lineage>
</organism>
<dbReference type="PANTHER" id="PTHR30069">
    <property type="entry name" value="TONB-DEPENDENT OUTER MEMBRANE RECEPTOR"/>
    <property type="match status" value="1"/>
</dbReference>
<dbReference type="Pfam" id="PF00593">
    <property type="entry name" value="TonB_dep_Rec_b-barrel"/>
    <property type="match status" value="1"/>
</dbReference>
<keyword evidence="3 10" id="KW-0813">Transport</keyword>
<keyword evidence="4 10" id="KW-1134">Transmembrane beta strand</keyword>
<dbReference type="CDD" id="cd01347">
    <property type="entry name" value="ligand_gated_channel"/>
    <property type="match status" value="1"/>
</dbReference>
<dbReference type="GO" id="GO:0009279">
    <property type="term" value="C:cell outer membrane"/>
    <property type="evidence" value="ECO:0007669"/>
    <property type="project" value="UniProtKB-SubCell"/>
</dbReference>
<keyword evidence="6 11" id="KW-0798">TonB box</keyword>
<dbReference type="GO" id="GO:0038023">
    <property type="term" value="F:signaling receptor activity"/>
    <property type="evidence" value="ECO:0007669"/>
    <property type="project" value="InterPro"/>
</dbReference>
<dbReference type="Gene3D" id="2.40.170.20">
    <property type="entry name" value="TonB-dependent receptor, beta-barrel domain"/>
    <property type="match status" value="1"/>
</dbReference>
<keyword evidence="8 16" id="KW-0675">Receptor</keyword>
<evidence type="ECO:0000256" key="11">
    <source>
        <dbReference type="RuleBase" id="RU003357"/>
    </source>
</evidence>
<dbReference type="Proteomes" id="UP001331691">
    <property type="component" value="Unassembled WGS sequence"/>
</dbReference>
<comment type="caution">
    <text evidence="16">The sequence shown here is derived from an EMBL/GenBank/DDBJ whole genome shotgun (WGS) entry which is preliminary data.</text>
</comment>
<keyword evidence="5 10" id="KW-0812">Transmembrane</keyword>
<keyword evidence="17" id="KW-1185">Reference proteome</keyword>
<gene>
    <name evidence="16" type="primary">pqqU</name>
    <name evidence="16" type="ORF">V4836_05455</name>
</gene>
<dbReference type="PROSITE" id="PS52016">
    <property type="entry name" value="TONB_DEPENDENT_REC_3"/>
    <property type="match status" value="1"/>
</dbReference>
<evidence type="ECO:0000256" key="8">
    <source>
        <dbReference type="ARBA" id="ARBA00023170"/>
    </source>
</evidence>
<feature type="signal peptide" evidence="13">
    <location>
        <begin position="1"/>
        <end position="26"/>
    </location>
</feature>
<dbReference type="GO" id="GO:0044718">
    <property type="term" value="P:siderophore transmembrane transport"/>
    <property type="evidence" value="ECO:0007669"/>
    <property type="project" value="TreeGrafter"/>
</dbReference>
<dbReference type="InterPro" id="IPR037066">
    <property type="entry name" value="Plug_dom_sf"/>
</dbReference>
<evidence type="ECO:0000259" key="15">
    <source>
        <dbReference type="Pfam" id="PF07715"/>
    </source>
</evidence>
<dbReference type="InterPro" id="IPR048212">
    <property type="entry name" value="PqqU"/>
</dbReference>
<keyword evidence="13" id="KW-0732">Signal</keyword>
<evidence type="ECO:0000256" key="13">
    <source>
        <dbReference type="SAM" id="SignalP"/>
    </source>
</evidence>
<dbReference type="AlphaFoldDB" id="A0AB35XA07"/>
<evidence type="ECO:0000256" key="7">
    <source>
        <dbReference type="ARBA" id="ARBA00023136"/>
    </source>
</evidence>
<reference evidence="16 17" key="1">
    <citation type="submission" date="2023-10" db="EMBL/GenBank/DDBJ databases">
        <title>Wastewater isolates of ESBL- and carbapenemase-producing Gram-negative bacteria from New Zealand.</title>
        <authorList>
            <person name="Straub C."/>
            <person name="Weaver L."/>
            <person name="Cornelius A."/>
            <person name="Mcgill E."/>
            <person name="Dyet K."/>
            <person name="White L."/>
            <person name="Pattis I."/>
        </authorList>
    </citation>
    <scope>NUCLEOTIDE SEQUENCE [LARGE SCALE GENOMIC DNA]</scope>
    <source>
        <strain evidence="16 17">ESBL09</strain>
    </source>
</reference>
<evidence type="ECO:0000256" key="9">
    <source>
        <dbReference type="ARBA" id="ARBA00023237"/>
    </source>
</evidence>
<comment type="subcellular location">
    <subcellularLocation>
        <location evidence="1 10">Cell outer membrane</location>
        <topology evidence="1 10">Multi-pass membrane protein</topology>
    </subcellularLocation>
</comment>
<dbReference type="InterPro" id="IPR010105">
    <property type="entry name" value="TonB_sidphr_rcpt"/>
</dbReference>
<evidence type="ECO:0000256" key="10">
    <source>
        <dbReference type="PROSITE-ProRule" id="PRU01360"/>
    </source>
</evidence>
<evidence type="ECO:0000256" key="3">
    <source>
        <dbReference type="ARBA" id="ARBA00022448"/>
    </source>
</evidence>
<feature type="region of interest" description="Disordered" evidence="12">
    <location>
        <begin position="252"/>
        <end position="271"/>
    </location>
</feature>
<evidence type="ECO:0000256" key="6">
    <source>
        <dbReference type="ARBA" id="ARBA00023077"/>
    </source>
</evidence>
<dbReference type="InterPro" id="IPR012910">
    <property type="entry name" value="Plug_dom"/>
</dbReference>
<protein>
    <submittedName>
        <fullName evidence="16">TonB-dependent receptor PqqU</fullName>
    </submittedName>
</protein>
<dbReference type="GO" id="GO:0015344">
    <property type="term" value="F:siderophore uptake transmembrane transporter activity"/>
    <property type="evidence" value="ECO:0007669"/>
    <property type="project" value="TreeGrafter"/>
</dbReference>
<evidence type="ECO:0000256" key="2">
    <source>
        <dbReference type="ARBA" id="ARBA00009810"/>
    </source>
</evidence>
<feature type="domain" description="TonB-dependent receptor-like beta-barrel" evidence="14">
    <location>
        <begin position="234"/>
        <end position="665"/>
    </location>
</feature>
<keyword evidence="9 10" id="KW-0998">Cell outer membrane</keyword>
<evidence type="ECO:0000256" key="12">
    <source>
        <dbReference type="SAM" id="MobiDB-lite"/>
    </source>
</evidence>
<dbReference type="InterPro" id="IPR036942">
    <property type="entry name" value="Beta-barrel_TonB_sf"/>
</dbReference>
<evidence type="ECO:0000256" key="5">
    <source>
        <dbReference type="ARBA" id="ARBA00022692"/>
    </source>
</evidence>